<name>A0AAD4L1I0_9EURO</name>
<dbReference type="Proteomes" id="UP001201262">
    <property type="component" value="Unassembled WGS sequence"/>
</dbReference>
<evidence type="ECO:0000313" key="2">
    <source>
        <dbReference type="Proteomes" id="UP001201262"/>
    </source>
</evidence>
<reference evidence="1" key="1">
    <citation type="submission" date="2021-12" db="EMBL/GenBank/DDBJ databases">
        <title>Convergent genome expansion in fungi linked to evolution of root-endophyte symbiosis.</title>
        <authorList>
            <consortium name="DOE Joint Genome Institute"/>
            <person name="Ke Y.-H."/>
            <person name="Bonito G."/>
            <person name="Liao H.-L."/>
            <person name="Looney B."/>
            <person name="Rojas-Flechas A."/>
            <person name="Nash J."/>
            <person name="Hameed K."/>
            <person name="Schadt C."/>
            <person name="Martin F."/>
            <person name="Crous P.W."/>
            <person name="Miettinen O."/>
            <person name="Magnuson J.K."/>
            <person name="Labbe J."/>
            <person name="Jacobson D."/>
            <person name="Doktycz M.J."/>
            <person name="Veneault-Fourrey C."/>
            <person name="Kuo A."/>
            <person name="Mondo S."/>
            <person name="Calhoun S."/>
            <person name="Riley R."/>
            <person name="Ohm R."/>
            <person name="LaButti K."/>
            <person name="Andreopoulos B."/>
            <person name="Pangilinan J."/>
            <person name="Nolan M."/>
            <person name="Tritt A."/>
            <person name="Clum A."/>
            <person name="Lipzen A."/>
            <person name="Daum C."/>
            <person name="Barry K."/>
            <person name="Grigoriev I.V."/>
            <person name="Vilgalys R."/>
        </authorList>
    </citation>
    <scope>NUCLEOTIDE SEQUENCE</scope>
    <source>
        <strain evidence="1">PMI_201</strain>
    </source>
</reference>
<protein>
    <submittedName>
        <fullName evidence="1">Uncharacterized protein</fullName>
    </submittedName>
</protein>
<dbReference type="GeneID" id="70249859"/>
<accession>A0AAD4L1I0</accession>
<comment type="caution">
    <text evidence="1">The sequence shown here is derived from an EMBL/GenBank/DDBJ whole genome shotgun (WGS) entry which is preliminary data.</text>
</comment>
<proteinExistence type="predicted"/>
<keyword evidence="2" id="KW-1185">Reference proteome</keyword>
<evidence type="ECO:0000313" key="1">
    <source>
        <dbReference type="EMBL" id="KAH8704880.1"/>
    </source>
</evidence>
<sequence length="803" mass="91922">MSATGYAYRHSLRKVSSRHDYVWISDELLSSTFRRFVNGQRRYETRVPGPLEARKRLAKRRNTALAASGTSIDSPLNVANLFGVNGSGHVRQWDDSAWFPRWPEPLELFSYSDRPPEPQIPSFLDHSGKPNTPQGAEAPTFQLSLERCSTVQDVKEALEWFQIDLRTDPDYSPLIFNHFCQLAFYRDSVAAIYDLIEFMNDQTLNVSGTGNYSALLAHLRVSDLRPTYKEMLVDLTARAIGLGLVPIAEVNQIIRYMPQIVQTRTNLSAFQQIEELGQLYSRIWESLRACNLFKVYEIYDDVLEPWVRNLLQLGDEQYLRLAKDIMIEYHSSMRSFANSASARALRLLTLRKEPIGMELLESWLDSLLVLDDDSSLYFAVETILAYHTTEKMLCAAVSSRLLGLLNSPWDLENQKRNVIEPIGSLLRQLDGDLATKYVVYVTEQLVFSTPDNAIRSHALTVWRHCLLYVNKRLEISLPVLSQLDESTYFAVSPGTRVALRIWIWSALSTTVHRVARPQRQPKHTDATIMHLLKLFDELTTSTMWKNHGNRTELLPKLIHGFQQLNLPCTYVSTKILALFTRKHIANASTLQAFRRLEEGEISLKEAALRRDTFNATKSYLLSSHLRHIEDLDVTDPDFIHDMLQAIEKDNRRIRDVIFLMSFHTPLKIALAMASIRSARVVPETKRLKSIMRMESKGKQIYLDPQACVAFVHLLASSIATSNKVSPRAAFNLLSYLYRYLALHNAPVKPSLVRAMYHCGITRFRENGLHVSRTQETYIMRLVKAFEEPGVVRGLLNGSYIVRV</sequence>
<gene>
    <name evidence="1" type="ORF">BGW36DRAFT_421467</name>
</gene>
<organism evidence="1 2">
    <name type="scientific">Talaromyces proteolyticus</name>
    <dbReference type="NCBI Taxonomy" id="1131652"/>
    <lineage>
        <taxon>Eukaryota</taxon>
        <taxon>Fungi</taxon>
        <taxon>Dikarya</taxon>
        <taxon>Ascomycota</taxon>
        <taxon>Pezizomycotina</taxon>
        <taxon>Eurotiomycetes</taxon>
        <taxon>Eurotiomycetidae</taxon>
        <taxon>Eurotiales</taxon>
        <taxon>Trichocomaceae</taxon>
        <taxon>Talaromyces</taxon>
        <taxon>Talaromyces sect. Bacilispori</taxon>
    </lineage>
</organism>
<dbReference type="EMBL" id="JAJTJA010000001">
    <property type="protein sequence ID" value="KAH8704880.1"/>
    <property type="molecule type" value="Genomic_DNA"/>
</dbReference>
<dbReference type="AlphaFoldDB" id="A0AAD4L1I0"/>
<dbReference type="RefSeq" id="XP_046077501.1">
    <property type="nucleotide sequence ID" value="XM_046219572.1"/>
</dbReference>